<evidence type="ECO:0000313" key="3">
    <source>
        <dbReference type="EMBL" id="RIJ25849.1"/>
    </source>
</evidence>
<dbReference type="Pfam" id="PF03767">
    <property type="entry name" value="Acid_phosphat_B"/>
    <property type="match status" value="1"/>
</dbReference>
<organism evidence="3 4">
    <name type="scientific">Henriciella barbarensis</name>
    <dbReference type="NCBI Taxonomy" id="86342"/>
    <lineage>
        <taxon>Bacteria</taxon>
        <taxon>Pseudomonadati</taxon>
        <taxon>Pseudomonadota</taxon>
        <taxon>Alphaproteobacteria</taxon>
        <taxon>Hyphomonadales</taxon>
        <taxon>Hyphomonadaceae</taxon>
        <taxon>Henriciella</taxon>
    </lineage>
</organism>
<evidence type="ECO:0000256" key="1">
    <source>
        <dbReference type="ARBA" id="ARBA00022729"/>
    </source>
</evidence>
<dbReference type="Proteomes" id="UP000265431">
    <property type="component" value="Unassembled WGS sequence"/>
</dbReference>
<evidence type="ECO:0008006" key="5">
    <source>
        <dbReference type="Google" id="ProtNLM"/>
    </source>
</evidence>
<accession>A0A399R8L6</accession>
<gene>
    <name evidence="3" type="ORF">D1224_01645</name>
</gene>
<feature type="signal peptide" evidence="2">
    <location>
        <begin position="1"/>
        <end position="20"/>
    </location>
</feature>
<proteinExistence type="predicted"/>
<feature type="chain" id="PRO_5017361940" description="Acid phosphatase" evidence="2">
    <location>
        <begin position="21"/>
        <end position="243"/>
    </location>
</feature>
<reference evidence="3 4" key="1">
    <citation type="submission" date="2018-08" db="EMBL/GenBank/DDBJ databases">
        <title>Henriciella mobilis sp. nov., isolated from seawater.</title>
        <authorList>
            <person name="Cheng H."/>
            <person name="Wu Y.-H."/>
            <person name="Xu X.-W."/>
            <person name="Guo L.-L."/>
        </authorList>
    </citation>
    <scope>NUCLEOTIDE SEQUENCE [LARGE SCALE GENOMIC DNA]</scope>
    <source>
        <strain evidence="3 4">CCUG66934</strain>
    </source>
</reference>
<dbReference type="InterPro" id="IPR036412">
    <property type="entry name" value="HAD-like_sf"/>
</dbReference>
<sequence>MNAWTLIKASLAAIALTACATPPDTAPVQNEIALSEGVDWVANNPEWAEKAQQVFALATDYVEDVAETHERGTWAVALDIDETVLNNVDYQIRREQIGESYTPESWHEWTSEKSATLVPGAKEFIERVNELGGHVALVTNRADTEQLWTEENLASVGLERNEDFRVLLTRAQPDGSSDKTPRFDVVPAMLAAQGYPGVEIVAFIGDNRHDRPQPISADDKFFCIDQGGMYGTPCAQRPQPVMN</sequence>
<dbReference type="InterPro" id="IPR005519">
    <property type="entry name" value="Acid_phosphat_B-like"/>
</dbReference>
<dbReference type="InterPro" id="IPR023214">
    <property type="entry name" value="HAD_sf"/>
</dbReference>
<dbReference type="OrthoDB" id="193314at2"/>
<dbReference type="AlphaFoldDB" id="A0A399R8L6"/>
<dbReference type="PANTHER" id="PTHR31284:SF10">
    <property type="entry name" value="ACID PHOSPHATASE-LIKE PROTEIN"/>
    <property type="match status" value="1"/>
</dbReference>
<name>A0A399R8L6_9PROT</name>
<dbReference type="Gene3D" id="3.40.50.1000">
    <property type="entry name" value="HAD superfamily/HAD-like"/>
    <property type="match status" value="1"/>
</dbReference>
<dbReference type="SUPFAM" id="SSF56784">
    <property type="entry name" value="HAD-like"/>
    <property type="match status" value="1"/>
</dbReference>
<keyword evidence="1 2" id="KW-0732">Signal</keyword>
<evidence type="ECO:0000256" key="2">
    <source>
        <dbReference type="SAM" id="SignalP"/>
    </source>
</evidence>
<keyword evidence="4" id="KW-1185">Reference proteome</keyword>
<dbReference type="RefSeq" id="WP_119378201.1">
    <property type="nucleotide sequence ID" value="NZ_QWGB01000004.1"/>
</dbReference>
<dbReference type="EMBL" id="QWGB01000004">
    <property type="protein sequence ID" value="RIJ25849.1"/>
    <property type="molecule type" value="Genomic_DNA"/>
</dbReference>
<evidence type="ECO:0000313" key="4">
    <source>
        <dbReference type="Proteomes" id="UP000265431"/>
    </source>
</evidence>
<protein>
    <recommendedName>
        <fullName evidence="5">Acid phosphatase</fullName>
    </recommendedName>
</protein>
<dbReference type="PANTHER" id="PTHR31284">
    <property type="entry name" value="ACID PHOSPHATASE-LIKE PROTEIN"/>
    <property type="match status" value="1"/>
</dbReference>
<comment type="caution">
    <text evidence="3">The sequence shown here is derived from an EMBL/GenBank/DDBJ whole genome shotgun (WGS) entry which is preliminary data.</text>
</comment>